<proteinExistence type="predicted"/>
<dbReference type="OrthoDB" id="2019572at2759"/>
<protein>
    <submittedName>
        <fullName evidence="1">Uncharacterized protein</fullName>
    </submittedName>
</protein>
<name>A0A0D7A426_9AGAR</name>
<organism evidence="1 2">
    <name type="scientific">Fistulina hepatica ATCC 64428</name>
    <dbReference type="NCBI Taxonomy" id="1128425"/>
    <lineage>
        <taxon>Eukaryota</taxon>
        <taxon>Fungi</taxon>
        <taxon>Dikarya</taxon>
        <taxon>Basidiomycota</taxon>
        <taxon>Agaricomycotina</taxon>
        <taxon>Agaricomycetes</taxon>
        <taxon>Agaricomycetidae</taxon>
        <taxon>Agaricales</taxon>
        <taxon>Fistulinaceae</taxon>
        <taxon>Fistulina</taxon>
    </lineage>
</organism>
<evidence type="ECO:0000313" key="1">
    <source>
        <dbReference type="EMBL" id="KIY45134.1"/>
    </source>
</evidence>
<dbReference type="AlphaFoldDB" id="A0A0D7A426"/>
<sequence>MSQDSSLQPFVHRCEVTYATDTVAPGIGQAPVWCEDDASACVSGLKQMLYWGVMEVTGKSVATISQSPAYGPRECFFCGVRVRPVLRCGLLAQRN</sequence>
<keyword evidence="2" id="KW-1185">Reference proteome</keyword>
<dbReference type="EMBL" id="KN882061">
    <property type="protein sequence ID" value="KIY45134.1"/>
    <property type="molecule type" value="Genomic_DNA"/>
</dbReference>
<accession>A0A0D7A426</accession>
<dbReference type="Proteomes" id="UP000054144">
    <property type="component" value="Unassembled WGS sequence"/>
</dbReference>
<reference evidence="1 2" key="1">
    <citation type="journal article" date="2015" name="Fungal Genet. Biol.">
        <title>Evolution of novel wood decay mechanisms in Agaricales revealed by the genome sequences of Fistulina hepatica and Cylindrobasidium torrendii.</title>
        <authorList>
            <person name="Floudas D."/>
            <person name="Held B.W."/>
            <person name="Riley R."/>
            <person name="Nagy L.G."/>
            <person name="Koehler G."/>
            <person name="Ransdell A.S."/>
            <person name="Younus H."/>
            <person name="Chow J."/>
            <person name="Chiniquy J."/>
            <person name="Lipzen A."/>
            <person name="Tritt A."/>
            <person name="Sun H."/>
            <person name="Haridas S."/>
            <person name="LaButti K."/>
            <person name="Ohm R.A."/>
            <person name="Kues U."/>
            <person name="Blanchette R.A."/>
            <person name="Grigoriev I.V."/>
            <person name="Minto R.E."/>
            <person name="Hibbett D.S."/>
        </authorList>
    </citation>
    <scope>NUCLEOTIDE SEQUENCE [LARGE SCALE GENOMIC DNA]</scope>
    <source>
        <strain evidence="1 2">ATCC 64428</strain>
    </source>
</reference>
<gene>
    <name evidence="1" type="ORF">FISHEDRAFT_49868</name>
</gene>
<evidence type="ECO:0000313" key="2">
    <source>
        <dbReference type="Proteomes" id="UP000054144"/>
    </source>
</evidence>